<comment type="caution">
    <text evidence="1">The sequence shown here is derived from an EMBL/GenBank/DDBJ whole genome shotgun (WGS) entry which is preliminary data.</text>
</comment>
<dbReference type="Gene3D" id="3.30.1310.10">
    <property type="entry name" value="Nucleoid-associated protein YbaB-like domain"/>
    <property type="match status" value="1"/>
</dbReference>
<evidence type="ECO:0000313" key="2">
    <source>
        <dbReference type="Proteomes" id="UP001230426"/>
    </source>
</evidence>
<sequence length="140" mass="15208">MTNFNADDLKLESLEDLEEVVRRSEETLGRLGGVYGELAAVTGEGFGADGLARALVDGTGRIQQITFDPRITRLDSQSIAEAATEAVRAAQDAAQRQNEELLREATGGEPVALDMDSARRRFEEIGEDLARTLRDLNSQG</sequence>
<name>A0ABT9RAN5_9ACTN</name>
<dbReference type="GO" id="GO:0003677">
    <property type="term" value="F:DNA binding"/>
    <property type="evidence" value="ECO:0007669"/>
    <property type="project" value="UniProtKB-KW"/>
</dbReference>
<dbReference type="InterPro" id="IPR036894">
    <property type="entry name" value="YbaB-like_sf"/>
</dbReference>
<reference evidence="1 2" key="1">
    <citation type="submission" date="2023-07" db="EMBL/GenBank/DDBJ databases">
        <title>Sequencing the genomes of 1000 actinobacteria strains.</title>
        <authorList>
            <person name="Klenk H.-P."/>
        </authorList>
    </citation>
    <scope>NUCLEOTIDE SEQUENCE [LARGE SCALE GENOMIC DNA]</scope>
    <source>
        <strain evidence="1 2">DSM 44109</strain>
    </source>
</reference>
<dbReference type="Proteomes" id="UP001230426">
    <property type="component" value="Unassembled WGS sequence"/>
</dbReference>
<gene>
    <name evidence="1" type="ORF">J2S55_004731</name>
</gene>
<dbReference type="RefSeq" id="WP_306864858.1">
    <property type="nucleotide sequence ID" value="NZ_JAUSRB010000002.1"/>
</dbReference>
<organism evidence="1 2">
    <name type="scientific">Streptosporangium brasiliense</name>
    <dbReference type="NCBI Taxonomy" id="47480"/>
    <lineage>
        <taxon>Bacteria</taxon>
        <taxon>Bacillati</taxon>
        <taxon>Actinomycetota</taxon>
        <taxon>Actinomycetes</taxon>
        <taxon>Streptosporangiales</taxon>
        <taxon>Streptosporangiaceae</taxon>
        <taxon>Streptosporangium</taxon>
    </lineage>
</organism>
<evidence type="ECO:0000313" key="1">
    <source>
        <dbReference type="EMBL" id="MDP9865465.1"/>
    </source>
</evidence>
<accession>A0ABT9RAN5</accession>
<protein>
    <submittedName>
        <fullName evidence="1">DNA-binding protein YbaB</fullName>
    </submittedName>
</protein>
<dbReference type="Pfam" id="PF02575">
    <property type="entry name" value="YbaB_DNA_bd"/>
    <property type="match status" value="1"/>
</dbReference>
<keyword evidence="2" id="KW-1185">Reference proteome</keyword>
<dbReference type="InterPro" id="IPR004401">
    <property type="entry name" value="YbaB/EbfC"/>
</dbReference>
<dbReference type="SUPFAM" id="SSF82607">
    <property type="entry name" value="YbaB-like"/>
    <property type="match status" value="1"/>
</dbReference>
<dbReference type="EMBL" id="JAUSRB010000002">
    <property type="protein sequence ID" value="MDP9865465.1"/>
    <property type="molecule type" value="Genomic_DNA"/>
</dbReference>
<keyword evidence="1" id="KW-0238">DNA-binding</keyword>
<proteinExistence type="predicted"/>